<dbReference type="AlphaFoldDB" id="A0A060TFA7"/>
<sequence length="146" mass="16209">MADDKPSEDFIDWNTFQQILEMDDDENDREFSAGIVANYFEQAESTFEEMDNALATKDLKQLSSLGHFLKGSSAALGLTKIQNSCEKIQHLGNNLDETGNFSQEDSVCLDRIKAALSDARTDYANAQNYMQSFFGEALTVAKAGDD</sequence>
<dbReference type="SUPFAM" id="SSF47226">
    <property type="entry name" value="Histidine-containing phosphotransfer domain, HPT domain"/>
    <property type="match status" value="1"/>
</dbReference>
<dbReference type="PhylomeDB" id="A0A060TFA7"/>
<dbReference type="EMBL" id="HG937694">
    <property type="protein sequence ID" value="CDP37552.1"/>
    <property type="molecule type" value="Genomic_DNA"/>
</dbReference>
<organism evidence="3">
    <name type="scientific">Blastobotrys adeninivorans</name>
    <name type="common">Yeast</name>
    <name type="synonym">Arxula adeninivorans</name>
    <dbReference type="NCBI Taxonomy" id="409370"/>
    <lineage>
        <taxon>Eukaryota</taxon>
        <taxon>Fungi</taxon>
        <taxon>Dikarya</taxon>
        <taxon>Ascomycota</taxon>
        <taxon>Saccharomycotina</taxon>
        <taxon>Dipodascomycetes</taxon>
        <taxon>Dipodascales</taxon>
        <taxon>Trichomonascaceae</taxon>
        <taxon>Blastobotrys</taxon>
    </lineage>
</organism>
<accession>A0A060TFA7</accession>
<dbReference type="PROSITE" id="PS50894">
    <property type="entry name" value="HPT"/>
    <property type="match status" value="1"/>
</dbReference>
<dbReference type="InterPro" id="IPR008207">
    <property type="entry name" value="Sig_transdc_His_kin_Hpt_dom"/>
</dbReference>
<evidence type="ECO:0000313" key="3">
    <source>
        <dbReference type="EMBL" id="CDP37552.1"/>
    </source>
</evidence>
<protein>
    <submittedName>
        <fullName evidence="3">ARAD1D14080p</fullName>
    </submittedName>
</protein>
<evidence type="ECO:0000259" key="2">
    <source>
        <dbReference type="PROSITE" id="PS50894"/>
    </source>
</evidence>
<gene>
    <name evidence="3" type="ORF">GNLVRS02_ARAD1D14080g</name>
</gene>
<name>A0A060TFA7_BLAAD</name>
<dbReference type="PANTHER" id="PTHR28242:SF52">
    <property type="entry name" value="PHOSPHORELAY INTERMEDIATE PROTEIN YPD1"/>
    <property type="match status" value="1"/>
</dbReference>
<dbReference type="CDD" id="cd00088">
    <property type="entry name" value="HPT"/>
    <property type="match status" value="1"/>
</dbReference>
<dbReference type="SMART" id="SM00073">
    <property type="entry name" value="HPT"/>
    <property type="match status" value="1"/>
</dbReference>
<evidence type="ECO:0000256" key="1">
    <source>
        <dbReference type="PROSITE-ProRule" id="PRU00110"/>
    </source>
</evidence>
<feature type="domain" description="HPt" evidence="2">
    <location>
        <begin position="28"/>
        <end position="129"/>
    </location>
</feature>
<proteinExistence type="predicted"/>
<dbReference type="Pfam" id="PF01627">
    <property type="entry name" value="Hpt"/>
    <property type="match status" value="1"/>
</dbReference>
<dbReference type="GO" id="GO:0005634">
    <property type="term" value="C:nucleus"/>
    <property type="evidence" value="ECO:0007669"/>
    <property type="project" value="TreeGrafter"/>
</dbReference>
<reference evidence="3" key="2">
    <citation type="submission" date="2014-06" db="EMBL/GenBank/DDBJ databases">
        <title>The complete genome of Blastobotrys (Arxula) adeninivorans LS3 - a yeast of biotechnological interest.</title>
        <authorList>
            <person name="Kunze G."/>
            <person name="Gaillardin C."/>
            <person name="Czernicka M."/>
            <person name="Durrens P."/>
            <person name="Martin T."/>
            <person name="Boer E."/>
            <person name="Gabaldon T."/>
            <person name="Cruz J."/>
            <person name="Talla E."/>
            <person name="Marck C."/>
            <person name="Goffeau A."/>
            <person name="Barbe V."/>
            <person name="Baret P."/>
            <person name="Baronian K."/>
            <person name="Beier S."/>
            <person name="Bleykasten C."/>
            <person name="Bode R."/>
            <person name="Casaregola S."/>
            <person name="Despons L."/>
            <person name="Fairhead C."/>
            <person name="Giersberg M."/>
            <person name="Gierski P."/>
            <person name="Hahnel U."/>
            <person name="Hartmann A."/>
            <person name="Jankowska D."/>
            <person name="Jubin C."/>
            <person name="Jung P."/>
            <person name="Lafontaine I."/>
            <person name="Leh-Louis V."/>
            <person name="Lemaire M."/>
            <person name="Marcet-Houben M."/>
            <person name="Mascher M."/>
            <person name="Morel G."/>
            <person name="Richard G.-F."/>
            <person name="Riechen J."/>
            <person name="Sacerdot C."/>
            <person name="Sarkar A."/>
            <person name="Savel G."/>
            <person name="Schacherer J."/>
            <person name="Sherman D."/>
            <person name="Straub M.-L."/>
            <person name="Stein N."/>
            <person name="Thierry A."/>
            <person name="Trautwein-Schult A."/>
            <person name="Westhof E."/>
            <person name="Worch S."/>
            <person name="Dujon B."/>
            <person name="Souciet J.-L."/>
            <person name="Wincker P."/>
            <person name="Scholz U."/>
            <person name="Neuveglise N."/>
        </authorList>
    </citation>
    <scope>NUCLEOTIDE SEQUENCE</scope>
    <source>
        <strain evidence="3">LS3</strain>
    </source>
</reference>
<dbReference type="GO" id="GO:0000160">
    <property type="term" value="P:phosphorelay signal transduction system"/>
    <property type="evidence" value="ECO:0007669"/>
    <property type="project" value="InterPro"/>
</dbReference>
<dbReference type="GO" id="GO:0009927">
    <property type="term" value="F:histidine phosphotransfer kinase activity"/>
    <property type="evidence" value="ECO:0007669"/>
    <property type="project" value="InterPro"/>
</dbReference>
<reference evidence="3" key="1">
    <citation type="submission" date="2014-02" db="EMBL/GenBank/DDBJ databases">
        <authorList>
            <person name="Genoscope - CEA"/>
        </authorList>
    </citation>
    <scope>NUCLEOTIDE SEQUENCE</scope>
    <source>
        <strain evidence="3">LS3</strain>
    </source>
</reference>
<keyword evidence="1" id="KW-0597">Phosphoprotein</keyword>
<dbReference type="Gene3D" id="1.20.120.160">
    <property type="entry name" value="HPT domain"/>
    <property type="match status" value="1"/>
</dbReference>
<dbReference type="InterPro" id="IPR045871">
    <property type="entry name" value="AHP1-5/YPD1"/>
</dbReference>
<dbReference type="GO" id="GO:0043424">
    <property type="term" value="F:protein histidine kinase binding"/>
    <property type="evidence" value="ECO:0007669"/>
    <property type="project" value="InterPro"/>
</dbReference>
<dbReference type="PANTHER" id="PTHR28242">
    <property type="entry name" value="PHOSPHORELAY INTERMEDIATE PROTEIN YPD1"/>
    <property type="match status" value="1"/>
</dbReference>
<dbReference type="InterPro" id="IPR036641">
    <property type="entry name" value="HPT_dom_sf"/>
</dbReference>
<dbReference type="GO" id="GO:0005737">
    <property type="term" value="C:cytoplasm"/>
    <property type="evidence" value="ECO:0007669"/>
    <property type="project" value="TreeGrafter"/>
</dbReference>
<feature type="modified residue" description="Phosphohistidine" evidence="1">
    <location>
        <position position="67"/>
    </location>
</feature>